<name>A0A0U3ARP0_9ALTE</name>
<proteinExistence type="predicted"/>
<evidence type="ECO:0008006" key="4">
    <source>
        <dbReference type="Google" id="ProtNLM"/>
    </source>
</evidence>
<dbReference type="EMBL" id="CP013650">
    <property type="protein sequence ID" value="ALT00547.1"/>
    <property type="molecule type" value="Genomic_DNA"/>
</dbReference>
<dbReference type="PANTHER" id="PTHR30105">
    <property type="entry name" value="UNCHARACTERIZED YIBQ-RELATED"/>
    <property type="match status" value="1"/>
</dbReference>
<organism evidence="2 3">
    <name type="scientific">Lacimicrobium alkaliphilum</name>
    <dbReference type="NCBI Taxonomy" id="1526571"/>
    <lineage>
        <taxon>Bacteria</taxon>
        <taxon>Pseudomonadati</taxon>
        <taxon>Pseudomonadota</taxon>
        <taxon>Gammaproteobacteria</taxon>
        <taxon>Alteromonadales</taxon>
        <taxon>Alteromonadaceae</taxon>
        <taxon>Lacimicrobium</taxon>
    </lineage>
</organism>
<dbReference type="SUPFAM" id="SSF88713">
    <property type="entry name" value="Glycoside hydrolase/deacetylase"/>
    <property type="match status" value="1"/>
</dbReference>
<feature type="signal peptide" evidence="1">
    <location>
        <begin position="1"/>
        <end position="18"/>
    </location>
</feature>
<dbReference type="CDD" id="cd10936">
    <property type="entry name" value="CE4_DAC2"/>
    <property type="match status" value="1"/>
</dbReference>
<dbReference type="InterPro" id="IPR006837">
    <property type="entry name" value="Divergent_DAC"/>
</dbReference>
<dbReference type="InterPro" id="IPR011330">
    <property type="entry name" value="Glyco_hydro/deAcase_b/a-brl"/>
</dbReference>
<sequence>MTRLCLLLICLLSLPAGAGNIALIIDDMGYRKQDIDAFVLPAQVTFAILPHTPYSTAYAKKAATQNREVMLHMPMEALAGNKLGPGALTAAMDDRAIQAKLDAALTSVPHAIGLNNHMGSKLTQLTLPMQATMDFLRQQQLFFIDSRTTRYSKANKIATRFGVPNTHRQVFLDHFQNEKHMQAQFDRLIRIARKYRNAIGIAHPYPETLSFLQQSLPKLQEMGIQLIPVSVLMKEKALALRESSPDTSKVGSE</sequence>
<dbReference type="Proteomes" id="UP000068447">
    <property type="component" value="Chromosome"/>
</dbReference>
<reference evidence="2 3" key="1">
    <citation type="submission" date="2015-12" db="EMBL/GenBank/DDBJ databases">
        <title>Complete genome of Lacimicrobium alkaliphilum KCTC 32984.</title>
        <authorList>
            <person name="Kim S.-G."/>
            <person name="Lee Y.-J."/>
        </authorList>
    </citation>
    <scope>NUCLEOTIDE SEQUENCE [LARGE SCALE GENOMIC DNA]</scope>
    <source>
        <strain evidence="2 3">YelD216</strain>
    </source>
</reference>
<dbReference type="STRING" id="1526571.AT746_18060"/>
<dbReference type="GO" id="GO:0005975">
    <property type="term" value="P:carbohydrate metabolic process"/>
    <property type="evidence" value="ECO:0007669"/>
    <property type="project" value="InterPro"/>
</dbReference>
<accession>A0A0U3ARP0</accession>
<evidence type="ECO:0000313" key="3">
    <source>
        <dbReference type="Proteomes" id="UP000068447"/>
    </source>
</evidence>
<feature type="chain" id="PRO_5006836142" description="Divergent polysaccharide deacetylase" evidence="1">
    <location>
        <begin position="19"/>
        <end position="253"/>
    </location>
</feature>
<dbReference type="Pfam" id="PF04748">
    <property type="entry name" value="Polysacc_deac_2"/>
    <property type="match status" value="1"/>
</dbReference>
<evidence type="ECO:0000256" key="1">
    <source>
        <dbReference type="SAM" id="SignalP"/>
    </source>
</evidence>
<protein>
    <recommendedName>
        <fullName evidence="4">Divergent polysaccharide deacetylase</fullName>
    </recommendedName>
</protein>
<keyword evidence="1" id="KW-0732">Signal</keyword>
<dbReference type="AlphaFoldDB" id="A0A0U3ARP0"/>
<evidence type="ECO:0000313" key="2">
    <source>
        <dbReference type="EMBL" id="ALT00547.1"/>
    </source>
</evidence>
<keyword evidence="3" id="KW-1185">Reference proteome</keyword>
<dbReference type="PANTHER" id="PTHR30105:SF2">
    <property type="entry name" value="DIVERGENT POLYSACCHARIDE DEACETYLASE SUPERFAMILY"/>
    <property type="match status" value="1"/>
</dbReference>
<gene>
    <name evidence="2" type="ORF">AT746_18060</name>
</gene>
<dbReference type="Gene3D" id="3.20.20.370">
    <property type="entry name" value="Glycoside hydrolase/deacetylase"/>
    <property type="match status" value="1"/>
</dbReference>
<dbReference type="KEGG" id="lal:AT746_18060"/>